<accession>A0AA39YT25</accession>
<feature type="region of interest" description="Disordered" evidence="1">
    <location>
        <begin position="342"/>
        <end position="403"/>
    </location>
</feature>
<feature type="compositionally biased region" description="Polar residues" evidence="1">
    <location>
        <begin position="242"/>
        <end position="251"/>
    </location>
</feature>
<organism evidence="3 4">
    <name type="scientific">Cercophora newfieldiana</name>
    <dbReference type="NCBI Taxonomy" id="92897"/>
    <lineage>
        <taxon>Eukaryota</taxon>
        <taxon>Fungi</taxon>
        <taxon>Dikarya</taxon>
        <taxon>Ascomycota</taxon>
        <taxon>Pezizomycotina</taxon>
        <taxon>Sordariomycetes</taxon>
        <taxon>Sordariomycetidae</taxon>
        <taxon>Sordariales</taxon>
        <taxon>Lasiosphaeriaceae</taxon>
        <taxon>Cercophora</taxon>
    </lineage>
</organism>
<dbReference type="AlphaFoldDB" id="A0AA39YT25"/>
<reference evidence="3" key="1">
    <citation type="submission" date="2023-06" db="EMBL/GenBank/DDBJ databases">
        <title>Genome-scale phylogeny and comparative genomics of the fungal order Sordariales.</title>
        <authorList>
            <consortium name="Lawrence Berkeley National Laboratory"/>
            <person name="Hensen N."/>
            <person name="Bonometti L."/>
            <person name="Westerberg I."/>
            <person name="Brannstrom I.O."/>
            <person name="Guillou S."/>
            <person name="Cros-Aarteil S."/>
            <person name="Calhoun S."/>
            <person name="Haridas S."/>
            <person name="Kuo A."/>
            <person name="Mondo S."/>
            <person name="Pangilinan J."/>
            <person name="Riley R."/>
            <person name="Labutti K."/>
            <person name="Andreopoulos B."/>
            <person name="Lipzen A."/>
            <person name="Chen C."/>
            <person name="Yanf M."/>
            <person name="Daum C."/>
            <person name="Ng V."/>
            <person name="Clum A."/>
            <person name="Steindorff A."/>
            <person name="Ohm R."/>
            <person name="Martin F."/>
            <person name="Silar P."/>
            <person name="Natvig D."/>
            <person name="Lalanne C."/>
            <person name="Gautier V."/>
            <person name="Ament-Velasquez S.L."/>
            <person name="Kruys A."/>
            <person name="Hutchinson M.I."/>
            <person name="Powell A.J."/>
            <person name="Barry K."/>
            <person name="Miller A.N."/>
            <person name="Grigoriev I.V."/>
            <person name="Debuchy R."/>
            <person name="Gladieux P."/>
            <person name="Thoren M.H."/>
            <person name="Johannesson H."/>
        </authorList>
    </citation>
    <scope>NUCLEOTIDE SEQUENCE</scope>
    <source>
        <strain evidence="3">SMH2532-1</strain>
    </source>
</reference>
<feature type="domain" description="Rho-GAP" evidence="2">
    <location>
        <begin position="448"/>
        <end position="651"/>
    </location>
</feature>
<sequence>MATRSAESMDWITINTGCFAASGAISRTLLSTKRFVRQVRESRAELDDVCTLLHSLDNVLDLLKDDAADFPPQLGSVTPRLLEGCQLIINELDGCIAVLGRDGVSRLEKKSRWISSREQIGKLCGMLYGYRDILGLAVDLIALTHPGLSRNIKDVEAATDERIELEAVTARIEETSGHLAEDAPQNSAFAILRWYLDTLHAHAVASLESEPDQSHHQHTPVEEPPDSAIEISDEQPLPPKRPSSTVPSQVPNLAAEDLDELLDELCEMPVVLPNRPPTPPPRSRARSVGSHHTSVSDGCSRASGSISDYSGSSNSSSIQPTLGVPGHRRDWSYALSQVSNISDTSYSTGQSPITEGVRSDCDESQPQVLSSVWSDDSAAASTRRPSTSETASSSDKRPPGRRSSFRLASAFKGFHIRRNSKTQTIADAPEDPNAPPPAIFGTPLSISIPIARGVAGTRHKRGGSSSQEYPLCMLRCVYFLREAGISAPDIFDQPSDPVLLAQLKFIFSSPETSYGRDLNWAEFSVYEAADLILMFLSELPQPLVPESVAKRWIKLSRQATISGSLALRLDQGLDFWEEAFAGLKGPARALFKLLLNLWGEIADAADANDMTAERLAGRVVRPLMHGGNGGAHDTDMLLGVAFMIRKRSEYNVSLRGGGKSKAAF</sequence>
<evidence type="ECO:0000313" key="3">
    <source>
        <dbReference type="EMBL" id="KAK0658083.1"/>
    </source>
</evidence>
<feature type="compositionally biased region" description="Low complexity" evidence="1">
    <location>
        <begin position="374"/>
        <end position="393"/>
    </location>
</feature>
<dbReference type="SUPFAM" id="SSF48350">
    <property type="entry name" value="GTPase activation domain, GAP"/>
    <property type="match status" value="1"/>
</dbReference>
<feature type="compositionally biased region" description="Polar residues" evidence="1">
    <location>
        <begin position="364"/>
        <end position="373"/>
    </location>
</feature>
<dbReference type="EMBL" id="JAULSV010000001">
    <property type="protein sequence ID" value="KAK0658083.1"/>
    <property type="molecule type" value="Genomic_DNA"/>
</dbReference>
<protein>
    <recommendedName>
        <fullName evidence="2">Rho-GAP domain-containing protein</fullName>
    </recommendedName>
</protein>
<name>A0AA39YT25_9PEZI</name>
<evidence type="ECO:0000256" key="1">
    <source>
        <dbReference type="SAM" id="MobiDB-lite"/>
    </source>
</evidence>
<dbReference type="Pfam" id="PF00620">
    <property type="entry name" value="RhoGAP"/>
    <property type="match status" value="1"/>
</dbReference>
<dbReference type="InterPro" id="IPR008936">
    <property type="entry name" value="Rho_GTPase_activation_prot"/>
</dbReference>
<dbReference type="Gene3D" id="1.10.555.10">
    <property type="entry name" value="Rho GTPase activation protein"/>
    <property type="match status" value="1"/>
</dbReference>
<dbReference type="PROSITE" id="PS50238">
    <property type="entry name" value="RHOGAP"/>
    <property type="match status" value="1"/>
</dbReference>
<feature type="compositionally biased region" description="Basic and acidic residues" evidence="1">
    <location>
        <begin position="212"/>
        <end position="221"/>
    </location>
</feature>
<feature type="compositionally biased region" description="Polar residues" evidence="1">
    <location>
        <begin position="342"/>
        <end position="353"/>
    </location>
</feature>
<proteinExistence type="predicted"/>
<dbReference type="Proteomes" id="UP001174936">
    <property type="component" value="Unassembled WGS sequence"/>
</dbReference>
<dbReference type="CDD" id="cd00159">
    <property type="entry name" value="RhoGAP"/>
    <property type="match status" value="1"/>
</dbReference>
<dbReference type="SMART" id="SM00324">
    <property type="entry name" value="RhoGAP"/>
    <property type="match status" value="1"/>
</dbReference>
<dbReference type="GO" id="GO:0007165">
    <property type="term" value="P:signal transduction"/>
    <property type="evidence" value="ECO:0007669"/>
    <property type="project" value="InterPro"/>
</dbReference>
<dbReference type="InterPro" id="IPR000198">
    <property type="entry name" value="RhoGAP_dom"/>
</dbReference>
<evidence type="ECO:0000313" key="4">
    <source>
        <dbReference type="Proteomes" id="UP001174936"/>
    </source>
</evidence>
<gene>
    <name evidence="3" type="ORF">B0T16DRAFT_489089</name>
</gene>
<evidence type="ECO:0000259" key="2">
    <source>
        <dbReference type="PROSITE" id="PS50238"/>
    </source>
</evidence>
<comment type="caution">
    <text evidence="3">The sequence shown here is derived from an EMBL/GenBank/DDBJ whole genome shotgun (WGS) entry which is preliminary data.</text>
</comment>
<feature type="region of interest" description="Disordered" evidence="1">
    <location>
        <begin position="207"/>
        <end position="251"/>
    </location>
</feature>
<feature type="compositionally biased region" description="Low complexity" evidence="1">
    <location>
        <begin position="300"/>
        <end position="317"/>
    </location>
</feature>
<feature type="region of interest" description="Disordered" evidence="1">
    <location>
        <begin position="270"/>
        <end position="323"/>
    </location>
</feature>
<keyword evidence="4" id="KW-1185">Reference proteome</keyword>